<dbReference type="RefSeq" id="XP_005713530.1">
    <property type="nucleotide sequence ID" value="XM_005713473.1"/>
</dbReference>
<dbReference type="InterPro" id="IPR036412">
    <property type="entry name" value="HAD-like_sf"/>
</dbReference>
<dbReference type="NCBIfam" id="TIGR01509">
    <property type="entry name" value="HAD-SF-IA-v3"/>
    <property type="match status" value="1"/>
</dbReference>
<accession>R7Q8J5</accession>
<dbReference type="Proteomes" id="UP000012073">
    <property type="component" value="Unassembled WGS sequence"/>
</dbReference>
<sequence>MPLSSSQPTPSTDPDHLNAMIEGAAAVIFDNDGTIVDSMPLHLKAYQVAMAQFGLLFPGPLFYAWAGQPASVIIEKLKKDQGKPEVNVKALMEAKKEALHAVMHTIRPIEPVVTLLRHARAKGIPIAVASGGERKDVLASLEASGVGVDVFDAVVTCEDVKNGKPDPETFLLAAHKLGVDPTKCVGLEDGEKGLEALRGAGMVALDARTFEGYPTPVINDVVDAK</sequence>
<dbReference type="PhylomeDB" id="R7Q8J5"/>
<dbReference type="OMA" id="KMRHTLG"/>
<dbReference type="InterPro" id="IPR023214">
    <property type="entry name" value="HAD_sf"/>
</dbReference>
<keyword evidence="1" id="KW-0378">Hydrolase</keyword>
<dbReference type="GeneID" id="17321244"/>
<dbReference type="Gene3D" id="1.10.150.240">
    <property type="entry name" value="Putative phosphatase, domain 2"/>
    <property type="match status" value="1"/>
</dbReference>
<dbReference type="Gramene" id="CDF33711">
    <property type="protein sequence ID" value="CDF33711"/>
    <property type="gene ID" value="CHC_T00009402001"/>
</dbReference>
<evidence type="ECO:0000313" key="1">
    <source>
        <dbReference type="EMBL" id="CDF33711.1"/>
    </source>
</evidence>
<dbReference type="PRINTS" id="PR00413">
    <property type="entry name" value="HADHALOGNASE"/>
</dbReference>
<dbReference type="KEGG" id="ccp:CHC_T00009402001"/>
<dbReference type="InterPro" id="IPR006439">
    <property type="entry name" value="HAD-SF_hydro_IA"/>
</dbReference>
<dbReference type="PANTHER" id="PTHR43481:SF4">
    <property type="entry name" value="GLYCEROL-1-PHOSPHATE PHOSPHOHYDROLASE 1-RELATED"/>
    <property type="match status" value="1"/>
</dbReference>
<dbReference type="SUPFAM" id="SSF56784">
    <property type="entry name" value="HAD-like"/>
    <property type="match status" value="1"/>
</dbReference>
<dbReference type="AlphaFoldDB" id="R7Q8J5"/>
<dbReference type="InterPro" id="IPR023198">
    <property type="entry name" value="PGP-like_dom2"/>
</dbReference>
<dbReference type="OrthoDB" id="40579at2759"/>
<dbReference type="SFLD" id="SFLDG01129">
    <property type="entry name" value="C1.5:_HAD__Beta-PGM__Phosphata"/>
    <property type="match status" value="1"/>
</dbReference>
<gene>
    <name evidence="1" type="ORF">CHC_T00009402001</name>
</gene>
<dbReference type="InterPro" id="IPR051806">
    <property type="entry name" value="HAD-like_SPP"/>
</dbReference>
<dbReference type="PANTHER" id="PTHR43481">
    <property type="entry name" value="FRUCTOSE-1-PHOSPHATE PHOSPHATASE"/>
    <property type="match status" value="1"/>
</dbReference>
<proteinExistence type="predicted"/>
<dbReference type="CDD" id="cd07505">
    <property type="entry name" value="HAD_BPGM-like"/>
    <property type="match status" value="1"/>
</dbReference>
<keyword evidence="2" id="KW-1185">Reference proteome</keyword>
<dbReference type="Gene3D" id="3.40.50.1000">
    <property type="entry name" value="HAD superfamily/HAD-like"/>
    <property type="match status" value="1"/>
</dbReference>
<reference evidence="2" key="1">
    <citation type="journal article" date="2013" name="Proc. Natl. Acad. Sci. U.S.A.">
        <title>Genome structure and metabolic features in the red seaweed Chondrus crispus shed light on evolution of the Archaeplastida.</title>
        <authorList>
            <person name="Collen J."/>
            <person name="Porcel B."/>
            <person name="Carre W."/>
            <person name="Ball S.G."/>
            <person name="Chaparro C."/>
            <person name="Tonon T."/>
            <person name="Barbeyron T."/>
            <person name="Michel G."/>
            <person name="Noel B."/>
            <person name="Valentin K."/>
            <person name="Elias M."/>
            <person name="Artiguenave F."/>
            <person name="Arun A."/>
            <person name="Aury J.M."/>
            <person name="Barbosa-Neto J.F."/>
            <person name="Bothwell J.H."/>
            <person name="Bouget F.Y."/>
            <person name="Brillet L."/>
            <person name="Cabello-Hurtado F."/>
            <person name="Capella-Gutierrez S."/>
            <person name="Charrier B."/>
            <person name="Cladiere L."/>
            <person name="Cock J.M."/>
            <person name="Coelho S.M."/>
            <person name="Colleoni C."/>
            <person name="Czjzek M."/>
            <person name="Da Silva C."/>
            <person name="Delage L."/>
            <person name="Denoeud F."/>
            <person name="Deschamps P."/>
            <person name="Dittami S.M."/>
            <person name="Gabaldon T."/>
            <person name="Gachon C.M."/>
            <person name="Groisillier A."/>
            <person name="Herve C."/>
            <person name="Jabbari K."/>
            <person name="Katinka M."/>
            <person name="Kloareg B."/>
            <person name="Kowalczyk N."/>
            <person name="Labadie K."/>
            <person name="Leblanc C."/>
            <person name="Lopez P.J."/>
            <person name="McLachlan D.H."/>
            <person name="Meslet-Cladiere L."/>
            <person name="Moustafa A."/>
            <person name="Nehr Z."/>
            <person name="Nyvall Collen P."/>
            <person name="Panaud O."/>
            <person name="Partensky F."/>
            <person name="Poulain J."/>
            <person name="Rensing S.A."/>
            <person name="Rousvoal S."/>
            <person name="Samson G."/>
            <person name="Symeonidi A."/>
            <person name="Weissenbach J."/>
            <person name="Zambounis A."/>
            <person name="Wincker P."/>
            <person name="Boyen C."/>
        </authorList>
    </citation>
    <scope>NUCLEOTIDE SEQUENCE [LARGE SCALE GENOMIC DNA]</scope>
    <source>
        <strain evidence="2">cv. Stackhouse</strain>
    </source>
</reference>
<dbReference type="SFLD" id="SFLDS00003">
    <property type="entry name" value="Haloacid_Dehalogenase"/>
    <property type="match status" value="1"/>
</dbReference>
<organism evidence="1 2">
    <name type="scientific">Chondrus crispus</name>
    <name type="common">Carrageen Irish moss</name>
    <name type="synonym">Polymorpha crispa</name>
    <dbReference type="NCBI Taxonomy" id="2769"/>
    <lineage>
        <taxon>Eukaryota</taxon>
        <taxon>Rhodophyta</taxon>
        <taxon>Florideophyceae</taxon>
        <taxon>Rhodymeniophycidae</taxon>
        <taxon>Gigartinales</taxon>
        <taxon>Gigartinaceae</taxon>
        <taxon>Chondrus</taxon>
    </lineage>
</organism>
<protein>
    <submittedName>
        <fullName evidence="1">HAD-superfamily hydrolase</fullName>
    </submittedName>
</protein>
<dbReference type="Pfam" id="PF00702">
    <property type="entry name" value="Hydrolase"/>
    <property type="match status" value="1"/>
</dbReference>
<dbReference type="GO" id="GO:0050308">
    <property type="term" value="F:sugar-phosphatase activity"/>
    <property type="evidence" value="ECO:0007669"/>
    <property type="project" value="TreeGrafter"/>
</dbReference>
<dbReference type="EMBL" id="HG001655">
    <property type="protein sequence ID" value="CDF33711.1"/>
    <property type="molecule type" value="Genomic_DNA"/>
</dbReference>
<name>R7Q8J5_CHOCR</name>
<evidence type="ECO:0000313" key="2">
    <source>
        <dbReference type="Proteomes" id="UP000012073"/>
    </source>
</evidence>